<dbReference type="EMBL" id="FWEW01001053">
    <property type="protein sequence ID" value="SLM36366.1"/>
    <property type="molecule type" value="Genomic_DNA"/>
</dbReference>
<feature type="compositionally biased region" description="Basic and acidic residues" evidence="1">
    <location>
        <begin position="1276"/>
        <end position="1328"/>
    </location>
</feature>
<dbReference type="PANTHER" id="PTHR13500">
    <property type="entry name" value="NUCLEOLAR PRERIBOSOMAL-ASSOCIATED PROTEIN 1"/>
    <property type="match status" value="1"/>
</dbReference>
<dbReference type="GO" id="GO:0000463">
    <property type="term" value="P:maturation of LSU-rRNA from tricistronic rRNA transcript (SSU-rRNA, 5.8S rRNA, LSU-rRNA)"/>
    <property type="evidence" value="ECO:0007669"/>
    <property type="project" value="TreeGrafter"/>
</dbReference>
<name>A0A1W5CZU1_9LECA</name>
<feature type="compositionally biased region" description="Polar residues" evidence="1">
    <location>
        <begin position="1642"/>
        <end position="1660"/>
    </location>
</feature>
<feature type="region of interest" description="Disordered" evidence="1">
    <location>
        <begin position="1746"/>
        <end position="1863"/>
    </location>
</feature>
<dbReference type="Pfam" id="PF26140">
    <property type="entry name" value="HEAT_URB1"/>
    <property type="match status" value="1"/>
</dbReference>
<dbReference type="GO" id="GO:0000466">
    <property type="term" value="P:maturation of 5.8S rRNA from tricistronic rRNA transcript (SSU-rRNA, 5.8S rRNA, LSU-rRNA)"/>
    <property type="evidence" value="ECO:0007669"/>
    <property type="project" value="TreeGrafter"/>
</dbReference>
<evidence type="ECO:0000259" key="2">
    <source>
        <dbReference type="Pfam" id="PF11707"/>
    </source>
</evidence>
<organism evidence="5 6">
    <name type="scientific">Lasallia pustulata</name>
    <dbReference type="NCBI Taxonomy" id="136370"/>
    <lineage>
        <taxon>Eukaryota</taxon>
        <taxon>Fungi</taxon>
        <taxon>Dikarya</taxon>
        <taxon>Ascomycota</taxon>
        <taxon>Pezizomycotina</taxon>
        <taxon>Lecanoromycetes</taxon>
        <taxon>OSLEUM clade</taxon>
        <taxon>Umbilicariomycetidae</taxon>
        <taxon>Umbilicariales</taxon>
        <taxon>Umbilicariaceae</taxon>
        <taxon>Lasallia</taxon>
    </lineage>
</organism>
<dbReference type="Pfam" id="PF11707">
    <property type="entry name" value="Npa1"/>
    <property type="match status" value="1"/>
</dbReference>
<feature type="compositionally biased region" description="Basic and acidic residues" evidence="1">
    <location>
        <begin position="1219"/>
        <end position="1248"/>
    </location>
</feature>
<reference evidence="6" key="1">
    <citation type="submission" date="2017-03" db="EMBL/GenBank/DDBJ databases">
        <authorList>
            <person name="Sharma R."/>
            <person name="Thines M."/>
        </authorList>
    </citation>
    <scope>NUCLEOTIDE SEQUENCE [LARGE SCALE GENOMIC DNA]</scope>
</reference>
<evidence type="ECO:0000313" key="6">
    <source>
        <dbReference type="Proteomes" id="UP000192927"/>
    </source>
</evidence>
<feature type="region of interest" description="Disordered" evidence="1">
    <location>
        <begin position="820"/>
        <end position="873"/>
    </location>
</feature>
<dbReference type="Pfam" id="PF20566">
    <property type="entry name" value="Eap1"/>
    <property type="match status" value="1"/>
</dbReference>
<feature type="region of interest" description="Disordered" evidence="1">
    <location>
        <begin position="1477"/>
        <end position="1713"/>
    </location>
</feature>
<evidence type="ECO:0000256" key="1">
    <source>
        <dbReference type="SAM" id="MobiDB-lite"/>
    </source>
</evidence>
<protein>
    <submittedName>
        <fullName evidence="5">Nucleolar pre-ribosomal-associated protein 1, N-terminal</fullName>
    </submittedName>
</protein>
<dbReference type="InterPro" id="IPR059018">
    <property type="entry name" value="HEAT_URB1"/>
</dbReference>
<sequence length="1897" mass="213508">MSKHAAPSDNGSAHNKRQRPSERAVAKKALEEIHSARQLQQVLAFQQDAGPHLRQGILSFKSLLGVVVYGEDIGDKKRKQEILLTYLQSQKPLEDDHTSNYLPDLIQTWSFAAQSNNDSLLSAIPAVLALLLKSISSLIDFRDYGTLLCKTLLRRDQLKLFDRAFTANKTKEHLISPCLRLLTEIVLFDGGSSARSLYVQRDITFKRLDTFLSLRKLSSEDSAKDARRPSVRSNAVWYLLANLKLQDKTAKAGILSQGKLFRSLFQDIKEDPPNIISEVLGVLKKHVVLDDTLPRAAKSRVLTDYTLGRIATLYGFDRKEDESESIKTTVRDLAHEFLLFICTALDHGVLTTQTGWYPPGATSVRTDLYAKDVGDDHIDLDGLTQSVKYQGRVSVRNTTLAAFLQNLRPYADTQQTELVLAIFDAAPELIADYFFKKKSFSFEPKLTATWIGFSAFLFSTVQLPVPLYFGLKSAYGDVPPPVPIAIESILPQPLSQKVLTSCLNQNVELITFFAVRLLTSAFLKLEVVLESLYAASVPNKDQWEQSALRLIAEFSENTMLREAATRLLLMYYKVIPQIALLEKFDISIALSVALSKIGEVPQDSESKGVRLLELDNLLEIAYRSPHMRWWHKPDDMPLSPFTTILRLKVESQNTRPSDRIRGLLQSIVQDNAILQQHTKKASLDALLDSLMDCGDWHASDTLFQFLDNCILRYVRKPVKYYDDLAKMNGETASTLDQPLDQPISLLLVAVMEQWPFLVKFAEPSQLTNVTEWLARYLDCSRFIGEDLTKLSDIKTKIRLQVQDKECRGILKKALKRARDPNFSSSQEAMYPEGRDHAKETMPSGLPNRLPNQDTLVITPQTPSGPPGEDENHPELTRWIQKDVSDAVEDGTVGQLVLCLCSTYGEIRKQALGNLCSLLAKVQASDYNERQQIYVLVGEIVDTARDSISDGPLLYFVGVIAARSLLVLADPLHFMYIKVNRFLNKGPPWNVSKLPSYWIDKIMLHPPSDDDAHDHEVGWLLDALLDGLRTPSDMNLYRRCHVFERLLSLYASPSLPAAHMEKILHLLFRCTYVDGSGTLITRAGIISWITCQAAQMRPDDGMVRQLAQRVYQTCSQERVNDWSNGTLAMAVDRLTRPSARQTPEQNQRKPSVRTESHGNSLGGRPTLFENKHMSRHSTAVPEDIILGPPKTAFASASAARSGNKTFDSPSRSGTNLYDEDTTRSERYNLRDKFNRDRDRKDLENDRVGESKTGGLHNRRGTKENNEPWSNLRQRKSFGADDAERLFRRNGDREQNRDREGGRDGRLQHMRGSEHHRRESERDGELEFTGRRNGPLRSREEPSWYRDNDRQEGDDMETKTDNTRTRDWRDRDRTGTRGADREWSRGAKIEQDPEWMDEPEPERKGQTHTQEDFERWKERMKATSAPAEDTPPVSAEQQINHELLTPDVGDDKASRKNNAPLVMDANFDRFFGLWNEPEKAKEVLPGENADRASKRDFGKATGKPSKFTGFFNPRPEPQIPDPEPNPPSSLPFGLSQDSSSEDREGFQRILQMLGGGNNASENPTAQVAASQQPRPLYQDHQTPQASRDKTPPREQTFRDAPASPPIYSPPSRKSIGLESLPGAQSSREGPGPHNRDSEFLLKLMQQTRPAPNHPTLNDQRTPAGTAPGILPFSNLLGQPRGVSQQDMSGPPPQRYYQERREDVQMTDQSNPQALDDRARNAKNAMRMFAEEPSIANTQRQSQALPMNIPLGLQRPPGFDQMPQPYAQHVHPQRQSMIAPPPGFQNPQSRHAPNQFPPGLIPNLSNLNVSNDRGVPFNMRPPQTGPSGPPPGMPPPPGFMGMNAPPPGFPPMPFNQEGRMSPSGRMFYPQDFAGPFRDLSMGNFGLAGRGAPPAGYRRQE</sequence>
<feature type="region of interest" description="Disordered" evidence="1">
    <location>
        <begin position="1"/>
        <end position="25"/>
    </location>
</feature>
<feature type="compositionally biased region" description="Polar residues" evidence="1">
    <location>
        <begin position="1197"/>
        <end position="1214"/>
    </location>
</feature>
<proteinExistence type="predicted"/>
<dbReference type="Pfam" id="PF16201">
    <property type="entry name" value="NopRA1"/>
    <property type="match status" value="1"/>
</dbReference>
<dbReference type="InterPro" id="IPR021714">
    <property type="entry name" value="URB1_N"/>
</dbReference>
<keyword evidence="6" id="KW-1185">Reference proteome</keyword>
<dbReference type="PANTHER" id="PTHR13500:SF0">
    <property type="entry name" value="NUCLEOLAR PRE-RIBOSOMAL-ASSOCIATED PROTEIN 1"/>
    <property type="match status" value="1"/>
</dbReference>
<feature type="region of interest" description="Disordered" evidence="1">
    <location>
        <begin position="1133"/>
        <end position="1455"/>
    </location>
</feature>
<feature type="domain" description="URB1 C-terminal" evidence="3">
    <location>
        <begin position="894"/>
        <end position="1087"/>
    </location>
</feature>
<dbReference type="InterPro" id="IPR046784">
    <property type="entry name" value="Eap1"/>
</dbReference>
<feature type="domain" description="URB1 central HEAT repeat" evidence="4">
    <location>
        <begin position="624"/>
        <end position="818"/>
    </location>
</feature>
<dbReference type="GO" id="GO:0005730">
    <property type="term" value="C:nucleolus"/>
    <property type="evidence" value="ECO:0007669"/>
    <property type="project" value="TreeGrafter"/>
</dbReference>
<dbReference type="InterPro" id="IPR032436">
    <property type="entry name" value="URB1_C"/>
</dbReference>
<evidence type="ECO:0000313" key="5">
    <source>
        <dbReference type="EMBL" id="SLM36366.1"/>
    </source>
</evidence>
<feature type="compositionally biased region" description="Basic and acidic residues" evidence="1">
    <location>
        <begin position="1399"/>
        <end position="1419"/>
    </location>
</feature>
<evidence type="ECO:0000259" key="4">
    <source>
        <dbReference type="Pfam" id="PF26140"/>
    </source>
</evidence>
<feature type="compositionally biased region" description="Polar residues" evidence="1">
    <location>
        <begin position="1137"/>
        <end position="1148"/>
    </location>
</feature>
<feature type="compositionally biased region" description="Polar residues" evidence="1">
    <location>
        <begin position="849"/>
        <end position="861"/>
    </location>
</feature>
<evidence type="ECO:0000259" key="3">
    <source>
        <dbReference type="Pfam" id="PF16201"/>
    </source>
</evidence>
<dbReference type="Proteomes" id="UP000192927">
    <property type="component" value="Unassembled WGS sequence"/>
</dbReference>
<feature type="compositionally biased region" description="Basic and acidic residues" evidence="1">
    <location>
        <begin position="1584"/>
        <end position="1595"/>
    </location>
</feature>
<feature type="compositionally biased region" description="Pro residues" evidence="1">
    <location>
        <begin position="1820"/>
        <end position="1850"/>
    </location>
</feature>
<dbReference type="InterPro" id="IPR039844">
    <property type="entry name" value="URB1"/>
</dbReference>
<feature type="domain" description="URB1 N-terminal" evidence="2">
    <location>
        <begin position="102"/>
        <end position="452"/>
    </location>
</feature>
<feature type="compositionally biased region" description="Polar residues" evidence="1">
    <location>
        <begin position="1556"/>
        <end position="1583"/>
    </location>
</feature>
<feature type="compositionally biased region" description="Basic and acidic residues" evidence="1">
    <location>
        <begin position="1477"/>
        <end position="1496"/>
    </location>
</feature>
<feature type="compositionally biased region" description="Pro residues" evidence="1">
    <location>
        <begin position="1512"/>
        <end position="1527"/>
    </location>
</feature>
<accession>A0A1W5CZU1</accession>
<feature type="compositionally biased region" description="Basic and acidic residues" evidence="1">
    <location>
        <begin position="1335"/>
        <end position="1389"/>
    </location>
</feature>